<dbReference type="InterPro" id="IPR001227">
    <property type="entry name" value="Ac_transferase_dom_sf"/>
</dbReference>
<dbReference type="InterPro" id="IPR018201">
    <property type="entry name" value="Ketoacyl_synth_AS"/>
</dbReference>
<dbReference type="Pfam" id="PF16197">
    <property type="entry name" value="KAsynt_C_assoc"/>
    <property type="match status" value="1"/>
</dbReference>
<dbReference type="Pfam" id="PF02801">
    <property type="entry name" value="Ketoacyl-synt_C"/>
    <property type="match status" value="1"/>
</dbReference>
<dbReference type="InterPro" id="IPR049900">
    <property type="entry name" value="PKS_mFAS_DH"/>
</dbReference>
<keyword evidence="3" id="KW-0808">Transferase</keyword>
<feature type="region of interest" description="Disordered" evidence="5">
    <location>
        <begin position="1596"/>
        <end position="1628"/>
    </location>
</feature>
<dbReference type="Pfam" id="PF21089">
    <property type="entry name" value="PKS_DH_N"/>
    <property type="match status" value="1"/>
</dbReference>
<accession>A0A7K1L977</accession>
<evidence type="ECO:0000256" key="5">
    <source>
        <dbReference type="SAM" id="MobiDB-lite"/>
    </source>
</evidence>
<dbReference type="SUPFAM" id="SSF53901">
    <property type="entry name" value="Thiolase-like"/>
    <property type="match status" value="1"/>
</dbReference>
<sequence>MHSPEPVAIVGMACRFAGGVNSPDGFWTLLREGRTTAGELPEGRWDWYAERGPDHASAVRDAPRTGSFLDDVEGFDADFFGITPREAALMDPQQRIILELSWEALEHAGIPPHSLAGTDAGVFMGVGSDDYGRRLLEDLPRIEAWSGIGGAYCAVANRVSHVLDLRGSSMAIDTACSSSLVAVHLAAQALRAGECPVALAGGVLVVAAPGLSMVLDAAGAIAPDGRSKSFQADADGYGRGEGGGVVVLKRLSDARRDGDRVLAVIRGSAVHQDGRTSGIMAPNADAQAHLLRRTYEGAGVDPASVGFVETHGTGTRVGDPLEAAALTEVLGAARPAEDPLLIGSVKPNVGHLEAGAGMAGLIKAVLALRHGEIPPNPGFTEPNPAIPWETSGLRVVAEASPWPSGAGPRRAGVSGYGYGGTIAHVILEEADAPGGAGDDGTARVFPLSAASPEALAERAAALADHVENAPDVPLRDIGHTLALGRTHLAHRAAAVASDRAELAAALRGVAATEALAPGAGLVWVFSGHGTQWRGMAKESLAEDLEFAAVMREIDPVFREEIGFSPIEVIRRDAPLPVDVAQPMIYAAQVALSASWRAAGVRPDAVIGHSVGEIAAAVAAGVLTVEQGARLVCRRSLLLRRVVGQGAMLMVAMPPEAVAEMLGDRTGVAVAVAVAAATRSTVVSGDPAAVEAFGGRLKAEGVAVRRVDSDVAFHSPAMDPLLDGLEAAAADLAPRPPEVPLYTTALEDPRDGAARDGAYWAANLRRTVRFMHAVTAAREDGYRMFLEVSPHPVVEHSIIETLDDLGGSADSCVAHSMRRNRPERRTLLENLAVLHCHGAPVDWSALWPEGGPADLPPAPWRHRPHWIEESAARPQVLERHDPRGHTLLGGRTSVNGSTPATVWLTSLDRETRPYPGDHPVREVEIVPAAVLLNTFLTAASSGGERPDLTGVGLHVPVTVTRPREVQIVLQDAMLRLSSRIADSTPDDRAWVTHTTGTREVRTEPLPPGGPLPETGTDLPPGYVVDRLATLGVAAMGFAWELPRVRAGGGALAVDVQVGDGAEPPHTWAPLLDAALSAASVAFAGDPVLRMPAHVHRVALDGPSPARALVLVRVVGEDTVDVEIRDTGGAVVGRLDRLRYGVLEGDTAVLTSPRRLVHELVWRPLPEIPAATRTSVVLVGPDTALLGRLTERLGAADVPFRVAAAPEDLAESELAGGYTIVVVPPLGPSVDTGEAAVDAAWLLARTARRLADSGLAAPARLWCATQGVRECAEEGSLAHSALWGLGRIIGGEHPEFWGGVVDVGSSPKDAPSLVEIVGSALEDDVVVVRDGEASVARLRPLEGEPVREPLSCSPDGTYLITGGLGTLGLEVARWLADRGGRRLVLVGRRSLPPRDTWDDLTDPAEAARVEEIRSLERLGVTVATVALDIADAEAARKLLSLAALGLPPIRGVVHAAGVLDDHTLRTLDEESLRTVMRPKVNGALVLHEMFPPGTLDFFVLFSSCGQLLGLPGQASYAAGNAFLDALAAHRRAAGDTATTSFGWTSWRGLGMSTSSAVIDAELAARGTSDISATEAFSAWWLADRHALPYAAVLRTIPPGPGDRRPPLLSDLADAPPESQRDTADAPWQGLDPESLRDFLLAEVRDQVSAETRLSPDEVEAARPVAEMGVDSVMTVRIRRGLERRFRLQLPATLFWDRPTVEAVAGLLAELLTPDPDGVPG</sequence>
<dbReference type="SUPFAM" id="SSF52151">
    <property type="entry name" value="FabD/lysophospholipase-like"/>
    <property type="match status" value="1"/>
</dbReference>
<keyword evidence="2" id="KW-0597">Phosphoprotein</keyword>
<dbReference type="PROSITE" id="PS00012">
    <property type="entry name" value="PHOSPHOPANTETHEINE"/>
    <property type="match status" value="1"/>
</dbReference>
<dbReference type="Gene3D" id="3.40.50.720">
    <property type="entry name" value="NAD(P)-binding Rossmann-like Domain"/>
    <property type="match status" value="1"/>
</dbReference>
<gene>
    <name evidence="9" type="ORF">GNZ18_30890</name>
</gene>
<dbReference type="GO" id="GO:0044550">
    <property type="term" value="P:secondary metabolite biosynthetic process"/>
    <property type="evidence" value="ECO:0007669"/>
    <property type="project" value="TreeGrafter"/>
</dbReference>
<dbReference type="PROSITE" id="PS50075">
    <property type="entry name" value="CARRIER"/>
    <property type="match status" value="1"/>
</dbReference>
<dbReference type="InterPro" id="IPR036736">
    <property type="entry name" value="ACP-like_sf"/>
</dbReference>
<dbReference type="InterPro" id="IPR013968">
    <property type="entry name" value="PKS_KR"/>
</dbReference>
<dbReference type="Pfam" id="PF00109">
    <property type="entry name" value="ketoacyl-synt"/>
    <property type="match status" value="1"/>
</dbReference>
<dbReference type="GO" id="GO:0050641">
    <property type="term" value="F:6-methylsalicylic acid synthase activity"/>
    <property type="evidence" value="ECO:0007669"/>
    <property type="project" value="UniProtKB-EC"/>
</dbReference>
<evidence type="ECO:0000259" key="6">
    <source>
        <dbReference type="PROSITE" id="PS50075"/>
    </source>
</evidence>
<evidence type="ECO:0000313" key="10">
    <source>
        <dbReference type="Proteomes" id="UP000432015"/>
    </source>
</evidence>
<organism evidence="9 10">
    <name type="scientific">Actinomadura litoris</name>
    <dbReference type="NCBI Taxonomy" id="2678616"/>
    <lineage>
        <taxon>Bacteria</taxon>
        <taxon>Bacillati</taxon>
        <taxon>Actinomycetota</taxon>
        <taxon>Actinomycetes</taxon>
        <taxon>Streptosporangiales</taxon>
        <taxon>Thermomonosporaceae</taxon>
        <taxon>Actinomadura</taxon>
    </lineage>
</organism>
<feature type="region of interest" description="C-terminal hotdog fold" evidence="4">
    <location>
        <begin position="1014"/>
        <end position="1147"/>
    </location>
</feature>
<dbReference type="InterPro" id="IPR020841">
    <property type="entry name" value="PKS_Beta-ketoAc_synthase_dom"/>
</dbReference>
<dbReference type="Proteomes" id="UP000432015">
    <property type="component" value="Unassembled WGS sequence"/>
</dbReference>
<dbReference type="SMART" id="SM00826">
    <property type="entry name" value="PKS_DH"/>
    <property type="match status" value="1"/>
</dbReference>
<dbReference type="InterPro" id="IPR016036">
    <property type="entry name" value="Malonyl_transacylase_ACP-bd"/>
</dbReference>
<feature type="domain" description="PKS/mFAS DH" evidence="8">
    <location>
        <begin position="884"/>
        <end position="1147"/>
    </location>
</feature>
<dbReference type="InterPro" id="IPR009081">
    <property type="entry name" value="PP-bd_ACP"/>
</dbReference>
<dbReference type="InterPro" id="IPR016039">
    <property type="entry name" value="Thiolase-like"/>
</dbReference>
<dbReference type="SMART" id="SM00822">
    <property type="entry name" value="PKS_KR"/>
    <property type="match status" value="1"/>
</dbReference>
<dbReference type="InterPro" id="IPR049552">
    <property type="entry name" value="PKS_DH_N"/>
</dbReference>
<dbReference type="InterPro" id="IPR016035">
    <property type="entry name" value="Acyl_Trfase/lysoPLipase"/>
</dbReference>
<dbReference type="Gene3D" id="3.40.366.10">
    <property type="entry name" value="Malonyl-Coenzyme A Acyl Carrier Protein, domain 2"/>
    <property type="match status" value="1"/>
</dbReference>
<proteinExistence type="predicted"/>
<feature type="domain" description="Carrier" evidence="6">
    <location>
        <begin position="1632"/>
        <end position="1709"/>
    </location>
</feature>
<dbReference type="SUPFAM" id="SSF51735">
    <property type="entry name" value="NAD(P)-binding Rossmann-fold domains"/>
    <property type="match status" value="2"/>
</dbReference>
<dbReference type="Pfam" id="PF00550">
    <property type="entry name" value="PP-binding"/>
    <property type="match status" value="1"/>
</dbReference>
<feature type="domain" description="Ketosynthase family 3 (KS3)" evidence="7">
    <location>
        <begin position="4"/>
        <end position="429"/>
    </location>
</feature>
<feature type="active site" description="Proton acceptor; for dehydratase activity" evidence="4">
    <location>
        <position position="917"/>
    </location>
</feature>
<evidence type="ECO:0000256" key="4">
    <source>
        <dbReference type="PROSITE-ProRule" id="PRU01363"/>
    </source>
</evidence>
<dbReference type="PROSITE" id="PS00606">
    <property type="entry name" value="KS3_1"/>
    <property type="match status" value="1"/>
</dbReference>
<dbReference type="SMART" id="SM00825">
    <property type="entry name" value="PKS_KS"/>
    <property type="match status" value="1"/>
</dbReference>
<feature type="region of interest" description="Disordered" evidence="5">
    <location>
        <begin position="996"/>
        <end position="1017"/>
    </location>
</feature>
<dbReference type="Gene3D" id="3.30.70.3290">
    <property type="match status" value="1"/>
</dbReference>
<comment type="caution">
    <text evidence="9">The sequence shown here is derived from an EMBL/GenBank/DDBJ whole genome shotgun (WGS) entry which is preliminary data.</text>
</comment>
<dbReference type="InterPro" id="IPR036291">
    <property type="entry name" value="NAD(P)-bd_dom_sf"/>
</dbReference>
<dbReference type="EMBL" id="WOFH01000012">
    <property type="protein sequence ID" value="MUN40979.1"/>
    <property type="molecule type" value="Genomic_DNA"/>
</dbReference>
<dbReference type="GO" id="GO:0004315">
    <property type="term" value="F:3-oxoacyl-[acyl-carrier-protein] synthase activity"/>
    <property type="evidence" value="ECO:0007669"/>
    <property type="project" value="InterPro"/>
</dbReference>
<feature type="region of interest" description="N-terminal hotdog fold" evidence="4">
    <location>
        <begin position="884"/>
        <end position="1004"/>
    </location>
</feature>
<reference evidence="9 10" key="1">
    <citation type="submission" date="2019-11" db="EMBL/GenBank/DDBJ databases">
        <authorList>
            <person name="Cao P."/>
        </authorList>
    </citation>
    <scope>NUCLEOTIDE SEQUENCE [LARGE SCALE GENOMIC DNA]</scope>
    <source>
        <strain evidence="9 10">NEAU-AAG5</strain>
    </source>
</reference>
<evidence type="ECO:0000256" key="1">
    <source>
        <dbReference type="ARBA" id="ARBA00022450"/>
    </source>
</evidence>
<name>A0A7K1L977_9ACTN</name>
<keyword evidence="10" id="KW-1185">Reference proteome</keyword>
<dbReference type="InterPro" id="IPR014043">
    <property type="entry name" value="Acyl_transferase_dom"/>
</dbReference>
<dbReference type="Pfam" id="PF08659">
    <property type="entry name" value="KR"/>
    <property type="match status" value="1"/>
</dbReference>
<dbReference type="InterPro" id="IPR032821">
    <property type="entry name" value="PKS_assoc"/>
</dbReference>
<evidence type="ECO:0000256" key="3">
    <source>
        <dbReference type="ARBA" id="ARBA00022679"/>
    </source>
</evidence>
<dbReference type="SMART" id="SM00823">
    <property type="entry name" value="PKS_PP"/>
    <property type="match status" value="1"/>
</dbReference>
<dbReference type="PANTHER" id="PTHR43775">
    <property type="entry name" value="FATTY ACID SYNTHASE"/>
    <property type="match status" value="1"/>
</dbReference>
<dbReference type="InterPro" id="IPR006162">
    <property type="entry name" value="Ppantetheine_attach_site"/>
</dbReference>
<dbReference type="Gene3D" id="3.10.129.110">
    <property type="entry name" value="Polyketide synthase dehydratase"/>
    <property type="match status" value="1"/>
</dbReference>
<dbReference type="CDD" id="cd08955">
    <property type="entry name" value="KR_2_FAS_SDR_x"/>
    <property type="match status" value="1"/>
</dbReference>
<dbReference type="SUPFAM" id="SSF47336">
    <property type="entry name" value="ACP-like"/>
    <property type="match status" value="1"/>
</dbReference>
<dbReference type="SMART" id="SM00827">
    <property type="entry name" value="PKS_AT"/>
    <property type="match status" value="1"/>
</dbReference>
<dbReference type="SUPFAM" id="SSF55048">
    <property type="entry name" value="Probable ACP-binding domain of malonyl-CoA ACP transacylase"/>
    <property type="match status" value="1"/>
</dbReference>
<evidence type="ECO:0000259" key="7">
    <source>
        <dbReference type="PROSITE" id="PS52004"/>
    </source>
</evidence>
<dbReference type="GO" id="GO:0031177">
    <property type="term" value="F:phosphopantetheine binding"/>
    <property type="evidence" value="ECO:0007669"/>
    <property type="project" value="InterPro"/>
</dbReference>
<dbReference type="CDD" id="cd00833">
    <property type="entry name" value="PKS"/>
    <property type="match status" value="1"/>
</dbReference>
<dbReference type="Pfam" id="PF00698">
    <property type="entry name" value="Acyl_transf_1"/>
    <property type="match status" value="1"/>
</dbReference>
<dbReference type="Gene3D" id="3.40.47.10">
    <property type="match status" value="1"/>
</dbReference>
<dbReference type="PROSITE" id="PS52019">
    <property type="entry name" value="PKS_MFAS_DH"/>
    <property type="match status" value="1"/>
</dbReference>
<feature type="compositionally biased region" description="Low complexity" evidence="5">
    <location>
        <begin position="1604"/>
        <end position="1614"/>
    </location>
</feature>
<evidence type="ECO:0000259" key="8">
    <source>
        <dbReference type="PROSITE" id="PS52019"/>
    </source>
</evidence>
<dbReference type="InterPro" id="IPR014030">
    <property type="entry name" value="Ketoacyl_synth_N"/>
</dbReference>
<feature type="active site" description="Proton donor; for dehydratase activity" evidence="4">
    <location>
        <position position="1071"/>
    </location>
</feature>
<dbReference type="GO" id="GO:0006633">
    <property type="term" value="P:fatty acid biosynthetic process"/>
    <property type="evidence" value="ECO:0007669"/>
    <property type="project" value="InterPro"/>
</dbReference>
<dbReference type="InterPro" id="IPR020806">
    <property type="entry name" value="PKS_PP-bd"/>
</dbReference>
<dbReference type="Gene3D" id="1.10.1200.10">
    <property type="entry name" value="ACP-like"/>
    <property type="match status" value="1"/>
</dbReference>
<dbReference type="InterPro" id="IPR014031">
    <property type="entry name" value="Ketoacyl_synth_C"/>
</dbReference>
<protein>
    <submittedName>
        <fullName evidence="9">SDR family NAD(P)-dependent oxidoreductase</fullName>
    </submittedName>
</protein>
<dbReference type="InterPro" id="IPR050091">
    <property type="entry name" value="PKS_NRPS_Biosynth_Enz"/>
</dbReference>
<dbReference type="GO" id="GO:0004312">
    <property type="term" value="F:fatty acid synthase activity"/>
    <property type="evidence" value="ECO:0007669"/>
    <property type="project" value="TreeGrafter"/>
</dbReference>
<dbReference type="InterPro" id="IPR020807">
    <property type="entry name" value="PKS_DH"/>
</dbReference>
<dbReference type="PROSITE" id="PS52004">
    <property type="entry name" value="KS3_2"/>
    <property type="match status" value="1"/>
</dbReference>
<evidence type="ECO:0000313" key="9">
    <source>
        <dbReference type="EMBL" id="MUN40979.1"/>
    </source>
</evidence>
<dbReference type="InterPro" id="IPR042104">
    <property type="entry name" value="PKS_dehydratase_sf"/>
</dbReference>
<dbReference type="RefSeq" id="WP_156220122.1">
    <property type="nucleotide sequence ID" value="NZ_WOFH01000012.1"/>
</dbReference>
<dbReference type="PANTHER" id="PTHR43775:SF37">
    <property type="entry name" value="SI:DKEY-61P9.11"/>
    <property type="match status" value="1"/>
</dbReference>
<dbReference type="SMART" id="SM01294">
    <property type="entry name" value="PKS_PP_betabranch"/>
    <property type="match status" value="1"/>
</dbReference>
<evidence type="ECO:0000256" key="2">
    <source>
        <dbReference type="ARBA" id="ARBA00022553"/>
    </source>
</evidence>
<keyword evidence="1" id="KW-0596">Phosphopantetheine</keyword>
<dbReference type="FunFam" id="3.40.47.10:FF:000019">
    <property type="entry name" value="Polyketide synthase type I"/>
    <property type="match status" value="1"/>
</dbReference>
<dbReference type="InterPro" id="IPR057326">
    <property type="entry name" value="KR_dom"/>
</dbReference>